<gene>
    <name evidence="2" type="ORF">NPIL_352781</name>
</gene>
<protein>
    <submittedName>
        <fullName evidence="2">Uncharacterized protein</fullName>
    </submittedName>
</protein>
<accession>A0A8X6K4D7</accession>
<proteinExistence type="predicted"/>
<keyword evidence="3" id="KW-1185">Reference proteome</keyword>
<comment type="caution">
    <text evidence="2">The sequence shown here is derived from an EMBL/GenBank/DDBJ whole genome shotgun (WGS) entry which is preliminary data.</text>
</comment>
<feature type="region of interest" description="Disordered" evidence="1">
    <location>
        <begin position="1"/>
        <end position="77"/>
    </location>
</feature>
<dbReference type="Proteomes" id="UP000887013">
    <property type="component" value="Unassembled WGS sequence"/>
</dbReference>
<organism evidence="2 3">
    <name type="scientific">Nephila pilipes</name>
    <name type="common">Giant wood spider</name>
    <name type="synonym">Nephila maculata</name>
    <dbReference type="NCBI Taxonomy" id="299642"/>
    <lineage>
        <taxon>Eukaryota</taxon>
        <taxon>Metazoa</taxon>
        <taxon>Ecdysozoa</taxon>
        <taxon>Arthropoda</taxon>
        <taxon>Chelicerata</taxon>
        <taxon>Arachnida</taxon>
        <taxon>Araneae</taxon>
        <taxon>Araneomorphae</taxon>
        <taxon>Entelegynae</taxon>
        <taxon>Araneoidea</taxon>
        <taxon>Nephilidae</taxon>
        <taxon>Nephila</taxon>
    </lineage>
</organism>
<evidence type="ECO:0000256" key="1">
    <source>
        <dbReference type="SAM" id="MobiDB-lite"/>
    </source>
</evidence>
<evidence type="ECO:0000313" key="3">
    <source>
        <dbReference type="Proteomes" id="UP000887013"/>
    </source>
</evidence>
<name>A0A8X6K4D7_NEPPI</name>
<sequence>MASWVKCPNYPKPPKGATNFRNNNLTTNSNQVKSNYSFAQAVSNAPRPQSGSETSAQNEARSNQKHHPIPNYSHNKQEGKFSHSIDLLLVLADILNKFPGLAAQLPRFAAVKNNKNQKYAIIEALLDSETYV</sequence>
<dbReference type="EMBL" id="BMAW01048256">
    <property type="protein sequence ID" value="GFS64979.1"/>
    <property type="molecule type" value="Genomic_DNA"/>
</dbReference>
<feature type="compositionally biased region" description="Low complexity" evidence="1">
    <location>
        <begin position="18"/>
        <end position="30"/>
    </location>
</feature>
<feature type="compositionally biased region" description="Polar residues" evidence="1">
    <location>
        <begin position="31"/>
        <end position="61"/>
    </location>
</feature>
<reference evidence="2" key="1">
    <citation type="submission" date="2020-08" db="EMBL/GenBank/DDBJ databases">
        <title>Multicomponent nature underlies the extraordinary mechanical properties of spider dragline silk.</title>
        <authorList>
            <person name="Kono N."/>
            <person name="Nakamura H."/>
            <person name="Mori M."/>
            <person name="Yoshida Y."/>
            <person name="Ohtoshi R."/>
            <person name="Malay A.D."/>
            <person name="Moran D.A.P."/>
            <person name="Tomita M."/>
            <person name="Numata K."/>
            <person name="Arakawa K."/>
        </authorList>
    </citation>
    <scope>NUCLEOTIDE SEQUENCE</scope>
</reference>
<evidence type="ECO:0000313" key="2">
    <source>
        <dbReference type="EMBL" id="GFS64979.1"/>
    </source>
</evidence>
<dbReference type="AlphaFoldDB" id="A0A8X6K4D7"/>